<keyword evidence="4" id="KW-1185">Reference proteome</keyword>
<gene>
    <name evidence="3" type="ORF">N780_11850</name>
</gene>
<dbReference type="InterPro" id="IPR040764">
    <property type="entry name" value="CvfB_WH"/>
</dbReference>
<dbReference type="PANTHER" id="PTHR37296:SF1">
    <property type="entry name" value="CONSERVED VIRULENCE FACTOR B"/>
    <property type="match status" value="1"/>
</dbReference>
<dbReference type="Pfam" id="PF17783">
    <property type="entry name" value="WHD_CvfB"/>
    <property type="match status" value="1"/>
</dbReference>
<comment type="caution">
    <text evidence="3">The sequence shown here is derived from an EMBL/GenBank/DDBJ whole genome shotgun (WGS) entry which is preliminary data.</text>
</comment>
<dbReference type="AlphaFoldDB" id="A0A0A2V1V5"/>
<sequence>MTELQVGTTQTFSVSRTIETGYVLALNNHEVLLHTNEATRELEVGEDILVFLYHTKKGTMAATMSIPSVSFEQYDWVEVKESVKRLGVFVDIGISKDLLVSEDDLPLFEHVWPQAGDKLFVCLSKDQKGRLLAKPATENVVERYCEPAPESLLHQLISGHIYRSNKVGSFLITEEGYRGFIHHSERKEEPRLGEWVKGRVIDVKSVGSLNISLRPVKEEALDEDSEEILAFMNERGGKMFFTDKSDPEEIRDTFNISKAAFKRALGRLLKQGKIEQHDGLTTLKDSE</sequence>
<dbReference type="Gene3D" id="2.40.50.140">
    <property type="entry name" value="Nucleic acid-binding proteins"/>
    <property type="match status" value="2"/>
</dbReference>
<proteinExistence type="inferred from homology"/>
<dbReference type="GO" id="GO:0003676">
    <property type="term" value="F:nucleic acid binding"/>
    <property type="evidence" value="ECO:0007669"/>
    <property type="project" value="InterPro"/>
</dbReference>
<dbReference type="OrthoDB" id="9801597at2"/>
<evidence type="ECO:0000313" key="3">
    <source>
        <dbReference type="EMBL" id="KGP93018.1"/>
    </source>
</evidence>
<feature type="domain" description="S1 motif" evidence="2">
    <location>
        <begin position="154"/>
        <end position="214"/>
    </location>
</feature>
<protein>
    <recommendedName>
        <fullName evidence="2">S1 motif domain-containing protein</fullName>
    </recommendedName>
</protein>
<dbReference type="InterPro" id="IPR014464">
    <property type="entry name" value="CvfB_fam"/>
</dbReference>
<dbReference type="Pfam" id="PF21543">
    <property type="entry name" value="CvfB_2nd"/>
    <property type="match status" value="1"/>
</dbReference>
<dbReference type="InterPro" id="IPR003029">
    <property type="entry name" value="S1_domain"/>
</dbReference>
<reference evidence="3 4" key="1">
    <citation type="submission" date="2013-08" db="EMBL/GenBank/DDBJ databases">
        <title>Genome of Pontibacillus chungwhensis.</title>
        <authorList>
            <person name="Wang Q."/>
            <person name="Wang G."/>
        </authorList>
    </citation>
    <scope>NUCLEOTIDE SEQUENCE [LARGE SCALE GENOMIC DNA]</scope>
    <source>
        <strain evidence="3 4">BH030062</strain>
    </source>
</reference>
<dbReference type="PIRSF" id="PIRSF012524">
    <property type="entry name" value="YitL_S1"/>
    <property type="match status" value="1"/>
</dbReference>
<comment type="similarity">
    <text evidence="1">Belongs to the CvfB family.</text>
</comment>
<dbReference type="PROSITE" id="PS50126">
    <property type="entry name" value="S1"/>
    <property type="match status" value="1"/>
</dbReference>
<dbReference type="PANTHER" id="PTHR37296">
    <property type="entry name" value="CONSERVED VIRULENCE FACTOR B"/>
    <property type="match status" value="1"/>
</dbReference>
<accession>A0A0A2V1V5</accession>
<evidence type="ECO:0000259" key="2">
    <source>
        <dbReference type="PROSITE" id="PS50126"/>
    </source>
</evidence>
<dbReference type="InterPro" id="IPR036388">
    <property type="entry name" value="WH-like_DNA-bd_sf"/>
</dbReference>
<dbReference type="Gene3D" id="1.10.10.10">
    <property type="entry name" value="Winged helix-like DNA-binding domain superfamily/Winged helix DNA-binding domain"/>
    <property type="match status" value="1"/>
</dbReference>
<dbReference type="Pfam" id="PF13509">
    <property type="entry name" value="S1_2"/>
    <property type="match status" value="1"/>
</dbReference>
<dbReference type="InterPro" id="IPR048588">
    <property type="entry name" value="CvfB_S1_2nd"/>
</dbReference>
<dbReference type="EMBL" id="AVBG01000001">
    <property type="protein sequence ID" value="KGP93018.1"/>
    <property type="molecule type" value="Genomic_DNA"/>
</dbReference>
<organism evidence="3 4">
    <name type="scientific">Pontibacillus chungwhensis BH030062</name>
    <dbReference type="NCBI Taxonomy" id="1385513"/>
    <lineage>
        <taxon>Bacteria</taxon>
        <taxon>Bacillati</taxon>
        <taxon>Bacillota</taxon>
        <taxon>Bacilli</taxon>
        <taxon>Bacillales</taxon>
        <taxon>Bacillaceae</taxon>
        <taxon>Pontibacillus</taxon>
    </lineage>
</organism>
<dbReference type="RefSeq" id="WP_036779100.1">
    <property type="nucleotide sequence ID" value="NZ_AVBG01000001.1"/>
</dbReference>
<dbReference type="InterPro" id="IPR039566">
    <property type="entry name" value="CvfB_S1_st"/>
</dbReference>
<dbReference type="Pfam" id="PF21191">
    <property type="entry name" value="CvfB_1st"/>
    <property type="match status" value="1"/>
</dbReference>
<name>A0A0A2V1V5_9BACI</name>
<evidence type="ECO:0000313" key="4">
    <source>
        <dbReference type="Proteomes" id="UP000030153"/>
    </source>
</evidence>
<dbReference type="InterPro" id="IPR012340">
    <property type="entry name" value="NA-bd_OB-fold"/>
</dbReference>
<evidence type="ECO:0000256" key="1">
    <source>
        <dbReference type="PIRNR" id="PIRNR012524"/>
    </source>
</evidence>
<dbReference type="InterPro" id="IPR048587">
    <property type="entry name" value="CvfB_S1_3rd"/>
</dbReference>
<dbReference type="eggNOG" id="COG2996">
    <property type="taxonomic scope" value="Bacteria"/>
</dbReference>
<dbReference type="Proteomes" id="UP000030153">
    <property type="component" value="Unassembled WGS sequence"/>
</dbReference>